<dbReference type="EMBL" id="CP080997">
    <property type="protein sequence ID" value="QZA09415.1"/>
    <property type="molecule type" value="Genomic_DNA"/>
</dbReference>
<proteinExistence type="predicted"/>
<organism evidence="2 3">
    <name type="scientific">Mycolicibacter heraklionensis</name>
    <dbReference type="NCBI Taxonomy" id="512402"/>
    <lineage>
        <taxon>Bacteria</taxon>
        <taxon>Bacillati</taxon>
        <taxon>Actinomycetota</taxon>
        <taxon>Actinomycetes</taxon>
        <taxon>Mycobacteriales</taxon>
        <taxon>Mycobacteriaceae</taxon>
        <taxon>Mycolicibacter</taxon>
    </lineage>
</organism>
<dbReference type="AlphaFoldDB" id="A0A9X7WLE3"/>
<keyword evidence="1" id="KW-0812">Transmembrane</keyword>
<feature type="transmembrane region" description="Helical" evidence="1">
    <location>
        <begin position="256"/>
        <end position="278"/>
    </location>
</feature>
<feature type="transmembrane region" description="Helical" evidence="1">
    <location>
        <begin position="135"/>
        <end position="155"/>
    </location>
</feature>
<feature type="transmembrane region" description="Helical" evidence="1">
    <location>
        <begin position="65"/>
        <end position="87"/>
    </location>
</feature>
<dbReference type="Proteomes" id="UP000825008">
    <property type="component" value="Chromosome"/>
</dbReference>
<evidence type="ECO:0000256" key="1">
    <source>
        <dbReference type="SAM" id="Phobius"/>
    </source>
</evidence>
<evidence type="ECO:0000313" key="3">
    <source>
        <dbReference type="Proteomes" id="UP000825008"/>
    </source>
</evidence>
<accession>A0A9X7WLE3</accession>
<keyword evidence="1" id="KW-0472">Membrane</keyword>
<feature type="transmembrane region" description="Helical" evidence="1">
    <location>
        <begin position="107"/>
        <end position="128"/>
    </location>
</feature>
<evidence type="ECO:0000313" key="2">
    <source>
        <dbReference type="EMBL" id="QZA09415.1"/>
    </source>
</evidence>
<feature type="transmembrane region" description="Helical" evidence="1">
    <location>
        <begin position="224"/>
        <end position="244"/>
    </location>
</feature>
<feature type="transmembrane region" description="Helical" evidence="1">
    <location>
        <begin position="185"/>
        <end position="203"/>
    </location>
</feature>
<name>A0A9X7WLE3_9MYCO</name>
<dbReference type="KEGG" id="mher:K3U94_09375"/>
<keyword evidence="1" id="KW-1133">Transmembrane helix</keyword>
<gene>
    <name evidence="2" type="ORF">K3U94_09375</name>
</gene>
<protein>
    <submittedName>
        <fullName evidence="2">Uncharacterized protein</fullName>
    </submittedName>
</protein>
<reference evidence="2" key="1">
    <citation type="submission" date="2021-08" db="EMBL/GenBank/DDBJ databases">
        <title>Whole genome sequencing of non-tuberculosis mycobacteria type-strains.</title>
        <authorList>
            <person name="Igarashi Y."/>
            <person name="Osugi A."/>
            <person name="Mitarai S."/>
        </authorList>
    </citation>
    <scope>NUCLEOTIDE SEQUENCE</scope>
    <source>
        <strain evidence="2">JCM 30995</strain>
    </source>
</reference>
<sequence length="302" mass="32136">MPAEQIAATCELWTGFDVSIVARNYAQLAGLLAGFAFVVINLVLDRAYRRRSDGHSPDPREVEHETLTGVALMNAFLGLFLTAVQYSLLAGEQGCAVASGRATSAELLGGISFVASLYILLYAVVQFVSGSAGTLIRHCVFIVAVLVPPIAVFFVEATLTDLALSLGDQQAHRPLQPLWDDANRLSVPITAGIAIACATGWFLGRGRRRSESPIGSMAARIRTAFPYLSTVVIIAAIVRSMAALPKTDVASHLDSSEAWCWVVVFAGLMLVQSAALSFQQGVESLHRPAPTPQSAPDAEVQA</sequence>
<dbReference type="RefSeq" id="WP_220696316.1">
    <property type="nucleotide sequence ID" value="NZ_CP080997.1"/>
</dbReference>
<feature type="transmembrane region" description="Helical" evidence="1">
    <location>
        <begin position="25"/>
        <end position="44"/>
    </location>
</feature>